<protein>
    <recommendedName>
        <fullName evidence="2">ORC6 second cyclin-like domain-containing protein</fullName>
    </recommendedName>
</protein>
<gene>
    <name evidence="3" type="ORF">INT47_010480</name>
</gene>
<feature type="domain" description="ORC6 second cyclin-like" evidence="2">
    <location>
        <begin position="99"/>
        <end position="186"/>
    </location>
</feature>
<keyword evidence="4" id="KW-1185">Reference proteome</keyword>
<dbReference type="Proteomes" id="UP000603453">
    <property type="component" value="Unassembled WGS sequence"/>
</dbReference>
<dbReference type="GO" id="GO:0006270">
    <property type="term" value="P:DNA replication initiation"/>
    <property type="evidence" value="ECO:0007669"/>
    <property type="project" value="TreeGrafter"/>
</dbReference>
<organism evidence="3 4">
    <name type="scientific">Mucor saturninus</name>
    <dbReference type="NCBI Taxonomy" id="64648"/>
    <lineage>
        <taxon>Eukaryota</taxon>
        <taxon>Fungi</taxon>
        <taxon>Fungi incertae sedis</taxon>
        <taxon>Mucoromycota</taxon>
        <taxon>Mucoromycotina</taxon>
        <taxon>Mucoromycetes</taxon>
        <taxon>Mucorales</taxon>
        <taxon>Mucorineae</taxon>
        <taxon>Mucoraceae</taxon>
        <taxon>Mucor</taxon>
    </lineage>
</organism>
<dbReference type="PANTHER" id="PTHR13394">
    <property type="entry name" value="ORIGIN RECOGNITION COMPLEX SUBUNIT 6"/>
    <property type="match status" value="1"/>
</dbReference>
<reference evidence="3" key="1">
    <citation type="submission" date="2020-12" db="EMBL/GenBank/DDBJ databases">
        <title>Metabolic potential, ecology and presence of endohyphal bacteria is reflected in genomic diversity of Mucoromycotina.</title>
        <authorList>
            <person name="Muszewska A."/>
            <person name="Okrasinska A."/>
            <person name="Steczkiewicz K."/>
            <person name="Drgas O."/>
            <person name="Orlowska M."/>
            <person name="Perlinska-Lenart U."/>
            <person name="Aleksandrzak-Piekarczyk T."/>
            <person name="Szatraj K."/>
            <person name="Zielenkiewicz U."/>
            <person name="Pilsyk S."/>
            <person name="Malc E."/>
            <person name="Mieczkowski P."/>
            <person name="Kruszewska J.S."/>
            <person name="Biernat P."/>
            <person name="Pawlowska J."/>
        </authorList>
    </citation>
    <scope>NUCLEOTIDE SEQUENCE</scope>
    <source>
        <strain evidence="3">WA0000017839</strain>
    </source>
</reference>
<dbReference type="InterPro" id="IPR020529">
    <property type="entry name" value="ORC6_met/pln"/>
</dbReference>
<dbReference type="AlphaFoldDB" id="A0A8H7V9A6"/>
<dbReference type="InterPro" id="IPR054113">
    <property type="entry name" value="ORC6_cyclin-like_2nd"/>
</dbReference>
<evidence type="ECO:0000259" key="2">
    <source>
        <dbReference type="Pfam" id="PF21913"/>
    </source>
</evidence>
<dbReference type="Gene3D" id="1.10.472.10">
    <property type="entry name" value="Cyclin-like"/>
    <property type="match status" value="1"/>
</dbReference>
<evidence type="ECO:0000313" key="3">
    <source>
        <dbReference type="EMBL" id="KAG2208118.1"/>
    </source>
</evidence>
<feature type="region of interest" description="Disordered" evidence="1">
    <location>
        <begin position="207"/>
        <end position="247"/>
    </location>
</feature>
<evidence type="ECO:0000313" key="4">
    <source>
        <dbReference type="Proteomes" id="UP000603453"/>
    </source>
</evidence>
<sequence>MANPITHCLDRLNLGDNTKVKQRAEEFLGQLSNIPNKIFDKGPYLKAVICIQLAYESFCSLKNYDWDVKIASQLAGCALSAYEQALSITRKQLNLQTKVTLDMLAVALGSTTMLNQANVLWEAFLTKYLGKLNGAKKVNAQAEIEQSCWKGAIMYTCAKAFGKNLDKDKLHSLCGCSTAELNKSIKVVKATCDDTIVGLKNQSTSVARGSRRGKGSIKEIEEKDNEEEMEEKGKLGDKKKVSQSKKRKAVVEEPIKARIKPVSGIVSMINHQDYLKTKRYGEYKKWKADLIRDITTKI</sequence>
<accession>A0A8H7V9A6</accession>
<dbReference type="OrthoDB" id="5552484at2759"/>
<evidence type="ECO:0000256" key="1">
    <source>
        <dbReference type="SAM" id="MobiDB-lite"/>
    </source>
</evidence>
<dbReference type="EMBL" id="JAEPRD010000021">
    <property type="protein sequence ID" value="KAG2208118.1"/>
    <property type="molecule type" value="Genomic_DNA"/>
</dbReference>
<dbReference type="Pfam" id="PF21913">
    <property type="entry name" value="ORC6_2nd"/>
    <property type="match status" value="1"/>
</dbReference>
<dbReference type="GO" id="GO:0005664">
    <property type="term" value="C:nuclear origin of replication recognition complex"/>
    <property type="evidence" value="ECO:0007669"/>
    <property type="project" value="InterPro"/>
</dbReference>
<proteinExistence type="predicted"/>
<dbReference type="PANTHER" id="PTHR13394:SF0">
    <property type="entry name" value="ORIGIN RECOGNITION COMPLEX SUBUNIT 6"/>
    <property type="match status" value="1"/>
</dbReference>
<comment type="caution">
    <text evidence="3">The sequence shown here is derived from an EMBL/GenBank/DDBJ whole genome shotgun (WGS) entry which is preliminary data.</text>
</comment>
<feature type="compositionally biased region" description="Basic and acidic residues" evidence="1">
    <location>
        <begin position="231"/>
        <end position="240"/>
    </location>
</feature>
<name>A0A8H7V9A6_9FUNG</name>